<comment type="subcellular location">
    <subcellularLocation>
        <location evidence="1">Membrane</location>
        <topology evidence="1">Multi-pass membrane protein</topology>
    </subcellularLocation>
</comment>
<feature type="transmembrane region" description="Helical" evidence="5">
    <location>
        <begin position="149"/>
        <end position="170"/>
    </location>
</feature>
<evidence type="ECO:0000259" key="6">
    <source>
        <dbReference type="PROSITE" id="PS50850"/>
    </source>
</evidence>
<dbReference type="PROSITE" id="PS50850">
    <property type="entry name" value="MFS"/>
    <property type="match status" value="1"/>
</dbReference>
<feature type="transmembrane region" description="Helical" evidence="5">
    <location>
        <begin position="392"/>
        <end position="413"/>
    </location>
</feature>
<evidence type="ECO:0000256" key="4">
    <source>
        <dbReference type="ARBA" id="ARBA00023136"/>
    </source>
</evidence>
<evidence type="ECO:0000256" key="1">
    <source>
        <dbReference type="ARBA" id="ARBA00004141"/>
    </source>
</evidence>
<feature type="domain" description="Major facilitator superfamily (MFS) profile" evidence="6">
    <location>
        <begin position="58"/>
        <end position="532"/>
    </location>
</feature>
<dbReference type="Gene3D" id="1.20.1250.20">
    <property type="entry name" value="MFS general substrate transporter like domains"/>
    <property type="match status" value="1"/>
</dbReference>
<feature type="transmembrane region" description="Helical" evidence="5">
    <location>
        <begin position="327"/>
        <end position="352"/>
    </location>
</feature>
<feature type="transmembrane region" description="Helical" evidence="5">
    <location>
        <begin position="420"/>
        <end position="446"/>
    </location>
</feature>
<evidence type="ECO:0000256" key="3">
    <source>
        <dbReference type="ARBA" id="ARBA00022989"/>
    </source>
</evidence>
<feature type="transmembrane region" description="Helical" evidence="5">
    <location>
        <begin position="364"/>
        <end position="386"/>
    </location>
</feature>
<dbReference type="InterPro" id="IPR020846">
    <property type="entry name" value="MFS_dom"/>
</dbReference>
<feature type="transmembrane region" description="Helical" evidence="5">
    <location>
        <begin position="213"/>
        <end position="233"/>
    </location>
</feature>
<dbReference type="Proteomes" id="UP001610334">
    <property type="component" value="Unassembled WGS sequence"/>
</dbReference>
<feature type="transmembrane region" description="Helical" evidence="5">
    <location>
        <begin position="253"/>
        <end position="276"/>
    </location>
</feature>
<comment type="caution">
    <text evidence="7">The sequence shown here is derived from an EMBL/GenBank/DDBJ whole genome shotgun (WGS) entry which is preliminary data.</text>
</comment>
<gene>
    <name evidence="7" type="ORF">BJX63DRAFT_431343</name>
</gene>
<feature type="transmembrane region" description="Helical" evidence="5">
    <location>
        <begin position="182"/>
        <end position="206"/>
    </location>
</feature>
<keyword evidence="8" id="KW-1185">Reference proteome</keyword>
<feature type="transmembrane region" description="Helical" evidence="5">
    <location>
        <begin position="93"/>
        <end position="112"/>
    </location>
</feature>
<proteinExistence type="predicted"/>
<feature type="transmembrane region" description="Helical" evidence="5">
    <location>
        <begin position="288"/>
        <end position="307"/>
    </location>
</feature>
<keyword evidence="2 5" id="KW-0812">Transmembrane</keyword>
<evidence type="ECO:0000256" key="2">
    <source>
        <dbReference type="ARBA" id="ARBA00022692"/>
    </source>
</evidence>
<evidence type="ECO:0000313" key="7">
    <source>
        <dbReference type="EMBL" id="KAL2814441.1"/>
    </source>
</evidence>
<dbReference type="InterPro" id="IPR011701">
    <property type="entry name" value="MFS"/>
</dbReference>
<dbReference type="PANTHER" id="PTHR42718:SF10">
    <property type="entry name" value="TRANSPORTER, PUTATIVE (AFU_ORTHOLOGUE AFUA_8G06760)-RELATED"/>
    <property type="match status" value="1"/>
</dbReference>
<evidence type="ECO:0000256" key="5">
    <source>
        <dbReference type="SAM" id="Phobius"/>
    </source>
</evidence>
<dbReference type="SUPFAM" id="SSF103473">
    <property type="entry name" value="MFS general substrate transporter"/>
    <property type="match status" value="1"/>
</dbReference>
<dbReference type="InterPro" id="IPR036259">
    <property type="entry name" value="MFS_trans_sf"/>
</dbReference>
<accession>A0ABR4HG33</accession>
<name>A0ABR4HG33_9EURO</name>
<reference evidence="7 8" key="1">
    <citation type="submission" date="2024-07" db="EMBL/GenBank/DDBJ databases">
        <title>Section-level genome sequencing and comparative genomics of Aspergillus sections Usti and Cavernicolus.</title>
        <authorList>
            <consortium name="Lawrence Berkeley National Laboratory"/>
            <person name="Nybo J.L."/>
            <person name="Vesth T.C."/>
            <person name="Theobald S."/>
            <person name="Frisvad J.C."/>
            <person name="Larsen T.O."/>
            <person name="Kjaerboelling I."/>
            <person name="Rothschild-Mancinelli K."/>
            <person name="Lyhne E.K."/>
            <person name="Kogle M.E."/>
            <person name="Barry K."/>
            <person name="Clum A."/>
            <person name="Na H."/>
            <person name="Ledsgaard L."/>
            <person name="Lin J."/>
            <person name="Lipzen A."/>
            <person name="Kuo A."/>
            <person name="Riley R."/>
            <person name="Mondo S."/>
            <person name="Labutti K."/>
            <person name="Haridas S."/>
            <person name="Pangalinan J."/>
            <person name="Salamov A.A."/>
            <person name="Simmons B.A."/>
            <person name="Magnuson J.K."/>
            <person name="Chen J."/>
            <person name="Drula E."/>
            <person name="Henrissat B."/>
            <person name="Wiebenga A."/>
            <person name="Lubbers R.J."/>
            <person name="Gomes A.C."/>
            <person name="Makela M.R."/>
            <person name="Stajich J."/>
            <person name="Grigoriev I.V."/>
            <person name="Mortensen U.H."/>
            <person name="De Vries R.P."/>
            <person name="Baker S.E."/>
            <person name="Andersen M.R."/>
        </authorList>
    </citation>
    <scope>NUCLEOTIDE SEQUENCE [LARGE SCALE GENOMIC DNA]</scope>
    <source>
        <strain evidence="7 8">CBS 588.65</strain>
    </source>
</reference>
<keyword evidence="4 5" id="KW-0472">Membrane</keyword>
<organism evidence="7 8">
    <name type="scientific">Aspergillus granulosus</name>
    <dbReference type="NCBI Taxonomy" id="176169"/>
    <lineage>
        <taxon>Eukaryota</taxon>
        <taxon>Fungi</taxon>
        <taxon>Dikarya</taxon>
        <taxon>Ascomycota</taxon>
        <taxon>Pezizomycotina</taxon>
        <taxon>Eurotiomycetes</taxon>
        <taxon>Eurotiomycetidae</taxon>
        <taxon>Eurotiales</taxon>
        <taxon>Aspergillaceae</taxon>
        <taxon>Aspergillus</taxon>
        <taxon>Aspergillus subgen. Nidulantes</taxon>
    </lineage>
</organism>
<keyword evidence="3 5" id="KW-1133">Transmembrane helix</keyword>
<feature type="transmembrane region" description="Helical" evidence="5">
    <location>
        <begin position="56"/>
        <end position="81"/>
    </location>
</feature>
<feature type="transmembrane region" description="Helical" evidence="5">
    <location>
        <begin position="124"/>
        <end position="142"/>
    </location>
</feature>
<dbReference type="EMBL" id="JBFXLT010000033">
    <property type="protein sequence ID" value="KAL2814441.1"/>
    <property type="molecule type" value="Genomic_DNA"/>
</dbReference>
<dbReference type="Pfam" id="PF07690">
    <property type="entry name" value="MFS_1"/>
    <property type="match status" value="1"/>
</dbReference>
<feature type="transmembrane region" description="Helical" evidence="5">
    <location>
        <begin position="504"/>
        <end position="524"/>
    </location>
</feature>
<evidence type="ECO:0000313" key="8">
    <source>
        <dbReference type="Proteomes" id="UP001610334"/>
    </source>
</evidence>
<protein>
    <submittedName>
        <fullName evidence="7">Major facilitator superfamily domain-containing protein</fullName>
    </submittedName>
</protein>
<sequence length="536" mass="56955">MIITTTVARIEQSHSSVEGQIALEGLGGSLEDNVQSSEERDSPESTSSSNFRPGTVIILTLISLMYIISNIVSGILAVGLPKIADSINIDDSILLWPASVYSLSCGCTLLLGGSLSDLFGPSKMYLLGSFLCMCLILACGLARDGVQLIVFRALQGVAASCFLPASVSIVTRTFPAGRQRNIAFATLGGAQPMGFLLGLVIGGILIDTIGWRVAMYLIAGLNAVVLGISYFSLPSTGEYDFGHRIMHRVRSEVDWVGVFLISAAFGMLSYVLSVICAHPDSISKAGNISFLVLSFVLVVAFITWEHLQEKYGRPALIPNSIWKNPTFTSTCLLGFFGWATTATNQYFLALYWEEIQGHSAFQTSLRFLPLVVGGVLTNIATGSMVRTVRADLLIGVSAVLSAATPLIMALIVVNHAGLSYWAAAFPAALLSPIWADVTLTIANLVITRLFPQSLHGLAGGVTNTCAQLGTSIGLNLTSLLANIITMNSRGDMTPIHALAEGYKGAFWGSFAATAAMVILTALGMRHVGKVGQMKCD</sequence>
<dbReference type="PANTHER" id="PTHR42718">
    <property type="entry name" value="MAJOR FACILITATOR SUPERFAMILY MULTIDRUG TRANSPORTER MFSC"/>
    <property type="match status" value="1"/>
</dbReference>